<comment type="caution">
    <text evidence="1">The sequence shown here is derived from an EMBL/GenBank/DDBJ whole genome shotgun (WGS) entry which is preliminary data.</text>
</comment>
<dbReference type="EMBL" id="SUMC01000207">
    <property type="protein sequence ID" value="TJZ94654.1"/>
    <property type="molecule type" value="Genomic_DNA"/>
</dbReference>
<evidence type="ECO:0000313" key="2">
    <source>
        <dbReference type="Proteomes" id="UP000305778"/>
    </source>
</evidence>
<reference evidence="1 2" key="1">
    <citation type="submission" date="2019-04" db="EMBL/GenBank/DDBJ databases">
        <title>Streptomyces oryziradicis sp. nov., a novel actinomycete isolated from rhizosphere soil of rice (Oryza sativa L.).</title>
        <authorList>
            <person name="Li C."/>
        </authorList>
    </citation>
    <scope>NUCLEOTIDE SEQUENCE [LARGE SCALE GENOMIC DNA]</scope>
    <source>
        <strain evidence="1 2">NEAU-C40</strain>
    </source>
</reference>
<sequence length="83" mass="9351">MAPPSPSSDPGASGSKRHFCRTPRYVHATATTSQYVHRGLEQHAEIHRLRAATWTIRAIARRLGLDHKTVRRYLTTDLDLQGC</sequence>
<organism evidence="1 2">
    <name type="scientific">Actinacidiphila oryziradicis</name>
    <dbReference type="NCBI Taxonomy" id="2571141"/>
    <lineage>
        <taxon>Bacteria</taxon>
        <taxon>Bacillati</taxon>
        <taxon>Actinomycetota</taxon>
        <taxon>Actinomycetes</taxon>
        <taxon>Kitasatosporales</taxon>
        <taxon>Streptomycetaceae</taxon>
        <taxon>Actinacidiphila</taxon>
    </lineage>
</organism>
<keyword evidence="2" id="KW-1185">Reference proteome</keyword>
<evidence type="ECO:0000313" key="1">
    <source>
        <dbReference type="EMBL" id="TJZ94654.1"/>
    </source>
</evidence>
<gene>
    <name evidence="1" type="ORF">FCI23_53205</name>
</gene>
<dbReference type="AlphaFoldDB" id="A0A4U0S288"/>
<evidence type="ECO:0008006" key="3">
    <source>
        <dbReference type="Google" id="ProtNLM"/>
    </source>
</evidence>
<protein>
    <recommendedName>
        <fullName evidence="3">Helix-turn-helix domain-containing protein</fullName>
    </recommendedName>
</protein>
<name>A0A4U0S288_9ACTN</name>
<proteinExistence type="predicted"/>
<accession>A0A4U0S288</accession>
<dbReference type="Proteomes" id="UP000305778">
    <property type="component" value="Unassembled WGS sequence"/>
</dbReference>
<dbReference type="Gene3D" id="1.10.10.60">
    <property type="entry name" value="Homeodomain-like"/>
    <property type="match status" value="1"/>
</dbReference>
<dbReference type="RefSeq" id="WP_136731311.1">
    <property type="nucleotide sequence ID" value="NZ_SUMC01000207.1"/>
</dbReference>